<dbReference type="InterPro" id="IPR011655">
    <property type="entry name" value="MpPF26"/>
</dbReference>
<gene>
    <name evidence="2" type="ORF">FA045_15335</name>
</gene>
<feature type="transmembrane region" description="Helical" evidence="1">
    <location>
        <begin position="12"/>
        <end position="39"/>
    </location>
</feature>
<proteinExistence type="predicted"/>
<evidence type="ECO:0000256" key="1">
    <source>
        <dbReference type="SAM" id="Phobius"/>
    </source>
</evidence>
<keyword evidence="1" id="KW-0472">Membrane</keyword>
<reference evidence="2 3" key="1">
    <citation type="submission" date="2019-04" db="EMBL/GenBank/DDBJ databases">
        <title>Pedobacter sp. AR-2-6 sp. nov., isolated from Arctic soil.</title>
        <authorList>
            <person name="Dahal R.H."/>
            <person name="Kim D.-U."/>
        </authorList>
    </citation>
    <scope>NUCLEOTIDE SEQUENCE [LARGE SCALE GENOMIC DNA]</scope>
    <source>
        <strain evidence="2 3">AR-2-6</strain>
    </source>
</reference>
<keyword evidence="3" id="KW-1185">Reference proteome</keyword>
<dbReference type="AlphaFoldDB" id="A0A4U1C4E5"/>
<comment type="caution">
    <text evidence="2">The sequence shown here is derived from an EMBL/GenBank/DDBJ whole genome shotgun (WGS) entry which is preliminary data.</text>
</comment>
<feature type="transmembrane region" description="Helical" evidence="1">
    <location>
        <begin position="67"/>
        <end position="92"/>
    </location>
</feature>
<dbReference type="Proteomes" id="UP000310477">
    <property type="component" value="Unassembled WGS sequence"/>
</dbReference>
<dbReference type="EMBL" id="SWBO01000010">
    <property type="protein sequence ID" value="TKB98109.1"/>
    <property type="molecule type" value="Genomic_DNA"/>
</dbReference>
<sequence>MQQPLPNATIVLILGILSILTCCCYGVIGLILAIVALVLSKKDRALYALNMGSYTEGSFKNLNAGRVCAIIGLILNIIYLVLCIIAIMMFGLTALSDQDALREALENMK</sequence>
<dbReference type="NCBIfam" id="NF040945">
    <property type="entry name" value="CCC_membrane"/>
    <property type="match status" value="1"/>
</dbReference>
<name>A0A4U1C4E5_9SPHI</name>
<evidence type="ECO:0000313" key="3">
    <source>
        <dbReference type="Proteomes" id="UP000310477"/>
    </source>
</evidence>
<evidence type="ECO:0000313" key="2">
    <source>
        <dbReference type="EMBL" id="TKB98109.1"/>
    </source>
</evidence>
<dbReference type="OrthoDB" id="1099888at2"/>
<accession>A0A4U1C4E5</accession>
<organism evidence="2 3">
    <name type="scientific">Pedobacter cryotolerans</name>
    <dbReference type="NCBI Taxonomy" id="2571270"/>
    <lineage>
        <taxon>Bacteria</taxon>
        <taxon>Pseudomonadati</taxon>
        <taxon>Bacteroidota</taxon>
        <taxon>Sphingobacteriia</taxon>
        <taxon>Sphingobacteriales</taxon>
        <taxon>Sphingobacteriaceae</taxon>
        <taxon>Pedobacter</taxon>
    </lineage>
</organism>
<dbReference type="Pfam" id="PF07666">
    <property type="entry name" value="MpPF26"/>
    <property type="match status" value="1"/>
</dbReference>
<keyword evidence="1" id="KW-1133">Transmembrane helix</keyword>
<keyword evidence="1" id="KW-0812">Transmembrane</keyword>
<protein>
    <submittedName>
        <fullName evidence="2">DUF4190 domain-containing protein</fullName>
    </submittedName>
</protein>